<gene>
    <name evidence="6" type="ORF">MKK62_24575</name>
</gene>
<proteinExistence type="predicted"/>
<keyword evidence="4" id="KW-0804">Transcription</keyword>
<keyword evidence="3" id="KW-0805">Transcription regulation</keyword>
<reference evidence="6" key="1">
    <citation type="submission" date="2022-08" db="EMBL/GenBank/DDBJ databases">
        <title>Whole genome sequencing of non-tuberculosis mycobacteria type-strains.</title>
        <authorList>
            <person name="Igarashi Y."/>
            <person name="Osugi A."/>
            <person name="Mitarai S."/>
        </authorList>
    </citation>
    <scope>NUCLEOTIDE SEQUENCE</scope>
    <source>
        <strain evidence="6">DSM 45127</strain>
    </source>
</reference>
<sequence length="255" mass="27549">MPGSAANSAPHLDGHHEPMSQGLDELEVLGDSAFDALGVLSRALHLREAILDDTLRAILELATSVIRSADHAGLNLYSNGRFTPQATVGTAPPELDELQQSTGEGPCIESSRSQVTVVVDEMDSDSRWPRFAAAAVAKEVHSMLCLPLWVSEETLGSLSLYGTTPHAFRDTDRRLAELFATHAALALADAQRTDQLRRAMASRDVIGQAKGILMERHRVTADQAFLLLKKQSQRVNQKLVEVAETVAATGVLPEP</sequence>
<dbReference type="InterPro" id="IPR003018">
    <property type="entry name" value="GAF"/>
</dbReference>
<protein>
    <submittedName>
        <fullName evidence="6">GAF and ANTAR domain-containing protein</fullName>
    </submittedName>
</protein>
<dbReference type="RefSeq" id="WP_240261206.1">
    <property type="nucleotide sequence ID" value="NZ_CP092488.2"/>
</dbReference>
<name>A0ABY3VJ88_9MYCO</name>
<dbReference type="SUPFAM" id="SSF55781">
    <property type="entry name" value="GAF domain-like"/>
    <property type="match status" value="1"/>
</dbReference>
<dbReference type="Pfam" id="PF03861">
    <property type="entry name" value="ANTAR"/>
    <property type="match status" value="1"/>
</dbReference>
<feature type="domain" description="ANTAR" evidence="5">
    <location>
        <begin position="186"/>
        <end position="247"/>
    </location>
</feature>
<dbReference type="SUPFAM" id="SSF52172">
    <property type="entry name" value="CheY-like"/>
    <property type="match status" value="1"/>
</dbReference>
<accession>A0ABY3VJ88</accession>
<dbReference type="PROSITE" id="PS50921">
    <property type="entry name" value="ANTAR"/>
    <property type="match status" value="1"/>
</dbReference>
<dbReference type="EMBL" id="CP092488">
    <property type="protein sequence ID" value="UMB69474.1"/>
    <property type="molecule type" value="Genomic_DNA"/>
</dbReference>
<dbReference type="InterPro" id="IPR029016">
    <property type="entry name" value="GAF-like_dom_sf"/>
</dbReference>
<dbReference type="SMART" id="SM00065">
    <property type="entry name" value="GAF"/>
    <property type="match status" value="1"/>
</dbReference>
<evidence type="ECO:0000256" key="4">
    <source>
        <dbReference type="ARBA" id="ARBA00023163"/>
    </source>
</evidence>
<dbReference type="SMART" id="SM01012">
    <property type="entry name" value="ANTAR"/>
    <property type="match status" value="1"/>
</dbReference>
<evidence type="ECO:0000259" key="5">
    <source>
        <dbReference type="PROSITE" id="PS50921"/>
    </source>
</evidence>
<keyword evidence="7" id="KW-1185">Reference proteome</keyword>
<organism evidence="6 7">
    <name type="scientific">Mycobacterium paraterrae</name>
    <dbReference type="NCBI Taxonomy" id="577492"/>
    <lineage>
        <taxon>Bacteria</taxon>
        <taxon>Bacillati</taxon>
        <taxon>Actinomycetota</taxon>
        <taxon>Actinomycetes</taxon>
        <taxon>Mycobacteriales</taxon>
        <taxon>Mycobacteriaceae</taxon>
        <taxon>Mycobacterium</taxon>
    </lineage>
</organism>
<dbReference type="InterPro" id="IPR036388">
    <property type="entry name" value="WH-like_DNA-bd_sf"/>
</dbReference>
<dbReference type="Gene3D" id="1.10.10.10">
    <property type="entry name" value="Winged helix-like DNA-binding domain superfamily/Winged helix DNA-binding domain"/>
    <property type="match status" value="1"/>
</dbReference>
<dbReference type="InterPro" id="IPR005561">
    <property type="entry name" value="ANTAR"/>
</dbReference>
<evidence type="ECO:0000256" key="1">
    <source>
        <dbReference type="ARBA" id="ARBA00022679"/>
    </source>
</evidence>
<dbReference type="InterPro" id="IPR012074">
    <property type="entry name" value="GAF_ANTAR"/>
</dbReference>
<dbReference type="Pfam" id="PF13185">
    <property type="entry name" value="GAF_2"/>
    <property type="match status" value="1"/>
</dbReference>
<dbReference type="Proteomes" id="UP001055336">
    <property type="component" value="Chromosome"/>
</dbReference>
<evidence type="ECO:0000313" key="6">
    <source>
        <dbReference type="EMBL" id="UMB69474.1"/>
    </source>
</evidence>
<evidence type="ECO:0000256" key="2">
    <source>
        <dbReference type="ARBA" id="ARBA00022777"/>
    </source>
</evidence>
<evidence type="ECO:0000256" key="3">
    <source>
        <dbReference type="ARBA" id="ARBA00023015"/>
    </source>
</evidence>
<keyword evidence="1" id="KW-0808">Transferase</keyword>
<dbReference type="Gene3D" id="3.30.450.40">
    <property type="match status" value="1"/>
</dbReference>
<dbReference type="PIRSF" id="PIRSF036625">
    <property type="entry name" value="GAF_ANTAR"/>
    <property type="match status" value="1"/>
</dbReference>
<evidence type="ECO:0000313" key="7">
    <source>
        <dbReference type="Proteomes" id="UP001055336"/>
    </source>
</evidence>
<dbReference type="InterPro" id="IPR011006">
    <property type="entry name" value="CheY-like_superfamily"/>
</dbReference>
<keyword evidence="2" id="KW-0418">Kinase</keyword>